<dbReference type="InterPro" id="IPR003855">
    <property type="entry name" value="K+_transporter"/>
</dbReference>
<evidence type="ECO:0000313" key="5">
    <source>
        <dbReference type="EMBL" id="KAE9620100.1"/>
    </source>
</evidence>
<comment type="caution">
    <text evidence="5">The sequence shown here is derived from an EMBL/GenBank/DDBJ whole genome shotgun (WGS) entry which is preliminary data.</text>
</comment>
<feature type="transmembrane region" description="Helical" evidence="3">
    <location>
        <begin position="38"/>
        <end position="60"/>
    </location>
</feature>
<dbReference type="Proteomes" id="UP000447434">
    <property type="component" value="Chromosome 2"/>
</dbReference>
<evidence type="ECO:0000259" key="4">
    <source>
        <dbReference type="Pfam" id="PF02705"/>
    </source>
</evidence>
<feature type="transmembrane region" description="Helical" evidence="3">
    <location>
        <begin position="12"/>
        <end position="32"/>
    </location>
</feature>
<gene>
    <name evidence="5" type="ORF">Lalb_Chr02g0160171</name>
</gene>
<evidence type="ECO:0000313" key="6">
    <source>
        <dbReference type="Proteomes" id="UP000447434"/>
    </source>
</evidence>
<dbReference type="PANTHER" id="PTHR30540:SF10">
    <property type="entry name" value="POTASSIUM TRANSPORTER 8"/>
    <property type="match status" value="1"/>
</dbReference>
<feature type="transmembrane region" description="Helical" evidence="3">
    <location>
        <begin position="87"/>
        <end position="105"/>
    </location>
</feature>
<dbReference type="OrthoDB" id="1933643at2759"/>
<comment type="subcellular location">
    <subcellularLocation>
        <location evidence="1">Cell membrane</location>
        <topology evidence="1">Multi-pass membrane protein</topology>
    </subcellularLocation>
</comment>
<dbReference type="Pfam" id="PF02705">
    <property type="entry name" value="K_trans"/>
    <property type="match status" value="1"/>
</dbReference>
<evidence type="ECO:0000256" key="3">
    <source>
        <dbReference type="SAM" id="Phobius"/>
    </source>
</evidence>
<protein>
    <submittedName>
        <fullName evidence="5">Putative potassium transporter</fullName>
    </submittedName>
</protein>
<comment type="similarity">
    <text evidence="2">Belongs to the HAK/KUP transporter (TC 2.A.72.3) family.</text>
</comment>
<sequence>MIPFLLRRVMSYIEVPIACIILVFLFSLQHYGTHRVGFLFAPIVLIWLLSISAIGVYNIFHWNPHVYEALSPYYMYKFLKKTEKRGWMSLGGILLCITGSEAMYADLGHFSQLSIQGRVSQTRVIVSTRTC</sequence>
<keyword evidence="6" id="KW-1185">Reference proteome</keyword>
<feature type="domain" description="K+ potassium transporter integral membrane" evidence="4">
    <location>
        <begin position="10"/>
        <end position="117"/>
    </location>
</feature>
<keyword evidence="3" id="KW-0812">Transmembrane</keyword>
<keyword evidence="3" id="KW-0472">Membrane</keyword>
<dbReference type="GO" id="GO:0015079">
    <property type="term" value="F:potassium ion transmembrane transporter activity"/>
    <property type="evidence" value="ECO:0007669"/>
    <property type="project" value="InterPro"/>
</dbReference>
<dbReference type="PANTHER" id="PTHR30540">
    <property type="entry name" value="OSMOTIC STRESS POTASSIUM TRANSPORTER"/>
    <property type="match status" value="1"/>
</dbReference>
<reference evidence="6" key="1">
    <citation type="journal article" date="2020" name="Nat. Commun.">
        <title>Genome sequence of the cluster root forming white lupin.</title>
        <authorList>
            <person name="Hufnagel B."/>
            <person name="Marques A."/>
            <person name="Soriano A."/>
            <person name="Marques L."/>
            <person name="Divol F."/>
            <person name="Doumas P."/>
            <person name="Sallet E."/>
            <person name="Mancinotti D."/>
            <person name="Carrere S."/>
            <person name="Marande W."/>
            <person name="Arribat S."/>
            <person name="Keller J."/>
            <person name="Huneau C."/>
            <person name="Blein T."/>
            <person name="Aime D."/>
            <person name="Laguerre M."/>
            <person name="Taylor J."/>
            <person name="Schubert V."/>
            <person name="Nelson M."/>
            <person name="Geu-Flores F."/>
            <person name="Crespi M."/>
            <person name="Gallardo-Guerrero K."/>
            <person name="Delaux P.-M."/>
            <person name="Salse J."/>
            <person name="Berges H."/>
            <person name="Guyot R."/>
            <person name="Gouzy J."/>
            <person name="Peret B."/>
        </authorList>
    </citation>
    <scope>NUCLEOTIDE SEQUENCE [LARGE SCALE GENOMIC DNA]</scope>
    <source>
        <strain evidence="6">cv. Amiga</strain>
    </source>
</reference>
<dbReference type="EMBL" id="WOCE01000002">
    <property type="protein sequence ID" value="KAE9620100.1"/>
    <property type="molecule type" value="Genomic_DNA"/>
</dbReference>
<dbReference type="InterPro" id="IPR053951">
    <property type="entry name" value="K_trans_N"/>
</dbReference>
<dbReference type="AlphaFoldDB" id="A0A6A4R1U2"/>
<proteinExistence type="inferred from homology"/>
<keyword evidence="3" id="KW-1133">Transmembrane helix</keyword>
<evidence type="ECO:0000256" key="2">
    <source>
        <dbReference type="ARBA" id="ARBA00008440"/>
    </source>
</evidence>
<dbReference type="GO" id="GO:0005886">
    <property type="term" value="C:plasma membrane"/>
    <property type="evidence" value="ECO:0007669"/>
    <property type="project" value="UniProtKB-SubCell"/>
</dbReference>
<evidence type="ECO:0000256" key="1">
    <source>
        <dbReference type="ARBA" id="ARBA00004651"/>
    </source>
</evidence>
<organism evidence="5 6">
    <name type="scientific">Lupinus albus</name>
    <name type="common">White lupine</name>
    <name type="synonym">Lupinus termis</name>
    <dbReference type="NCBI Taxonomy" id="3870"/>
    <lineage>
        <taxon>Eukaryota</taxon>
        <taxon>Viridiplantae</taxon>
        <taxon>Streptophyta</taxon>
        <taxon>Embryophyta</taxon>
        <taxon>Tracheophyta</taxon>
        <taxon>Spermatophyta</taxon>
        <taxon>Magnoliopsida</taxon>
        <taxon>eudicotyledons</taxon>
        <taxon>Gunneridae</taxon>
        <taxon>Pentapetalae</taxon>
        <taxon>rosids</taxon>
        <taxon>fabids</taxon>
        <taxon>Fabales</taxon>
        <taxon>Fabaceae</taxon>
        <taxon>Papilionoideae</taxon>
        <taxon>50 kb inversion clade</taxon>
        <taxon>genistoids sensu lato</taxon>
        <taxon>core genistoids</taxon>
        <taxon>Genisteae</taxon>
        <taxon>Lupinus</taxon>
    </lineage>
</organism>
<name>A0A6A4R1U2_LUPAL</name>
<accession>A0A6A4R1U2</accession>